<sequence>MSMACSDKRALPMCKLEYINVICNFPAREAYSIQKCGLLLTIGGGVRLPQPEALLQVTASAVAAEAGLDLGGG</sequence>
<proteinExistence type="predicted"/>
<organism evidence="1 2">
    <name type="scientific">Frankliniella fusca</name>
    <dbReference type="NCBI Taxonomy" id="407009"/>
    <lineage>
        <taxon>Eukaryota</taxon>
        <taxon>Metazoa</taxon>
        <taxon>Ecdysozoa</taxon>
        <taxon>Arthropoda</taxon>
        <taxon>Hexapoda</taxon>
        <taxon>Insecta</taxon>
        <taxon>Pterygota</taxon>
        <taxon>Neoptera</taxon>
        <taxon>Paraneoptera</taxon>
        <taxon>Thysanoptera</taxon>
        <taxon>Terebrantia</taxon>
        <taxon>Thripoidea</taxon>
        <taxon>Thripidae</taxon>
        <taxon>Frankliniella</taxon>
    </lineage>
</organism>
<dbReference type="Proteomes" id="UP001219518">
    <property type="component" value="Unassembled WGS sequence"/>
</dbReference>
<gene>
    <name evidence="1" type="ORF">KUF71_015132</name>
</gene>
<dbReference type="EMBL" id="JAHWGI010001270">
    <property type="protein sequence ID" value="KAK3926796.1"/>
    <property type="molecule type" value="Genomic_DNA"/>
</dbReference>
<keyword evidence="2" id="KW-1185">Reference proteome</keyword>
<name>A0AAE1LNH2_9NEOP</name>
<comment type="caution">
    <text evidence="1">The sequence shown here is derived from an EMBL/GenBank/DDBJ whole genome shotgun (WGS) entry which is preliminary data.</text>
</comment>
<evidence type="ECO:0000313" key="2">
    <source>
        <dbReference type="Proteomes" id="UP001219518"/>
    </source>
</evidence>
<protein>
    <submittedName>
        <fullName evidence="1">D-tagatose-1,6-bisphosphate aldolase subunit GatZ</fullName>
    </submittedName>
</protein>
<reference evidence="1" key="1">
    <citation type="submission" date="2021-07" db="EMBL/GenBank/DDBJ databases">
        <authorList>
            <person name="Catto M.A."/>
            <person name="Jacobson A."/>
            <person name="Kennedy G."/>
            <person name="Labadie P."/>
            <person name="Hunt B.G."/>
            <person name="Srinivasan R."/>
        </authorList>
    </citation>
    <scope>NUCLEOTIDE SEQUENCE</scope>
    <source>
        <strain evidence="1">PL_HMW_Pooled</strain>
        <tissue evidence="1">Head</tissue>
    </source>
</reference>
<evidence type="ECO:0000313" key="1">
    <source>
        <dbReference type="EMBL" id="KAK3926796.1"/>
    </source>
</evidence>
<dbReference type="AlphaFoldDB" id="A0AAE1LNH2"/>
<accession>A0AAE1LNH2</accession>
<reference evidence="1" key="2">
    <citation type="journal article" date="2023" name="BMC Genomics">
        <title>Pest status, molecular evolution, and epigenetic factors derived from the genome assembly of Frankliniella fusca, a thysanopteran phytovirus vector.</title>
        <authorList>
            <person name="Catto M.A."/>
            <person name="Labadie P.E."/>
            <person name="Jacobson A.L."/>
            <person name="Kennedy G.G."/>
            <person name="Srinivasan R."/>
            <person name="Hunt B.G."/>
        </authorList>
    </citation>
    <scope>NUCLEOTIDE SEQUENCE</scope>
    <source>
        <strain evidence="1">PL_HMW_Pooled</strain>
    </source>
</reference>